<protein>
    <submittedName>
        <fullName evidence="1">Uncharacterized protein</fullName>
    </submittedName>
</protein>
<dbReference type="GeneID" id="63210638"/>
<evidence type="ECO:0000313" key="2">
    <source>
        <dbReference type="Proteomes" id="UP000225965"/>
    </source>
</evidence>
<name>A0A1L6BYK8_9CAUD</name>
<dbReference type="Proteomes" id="UP000225965">
    <property type="component" value="Segment"/>
</dbReference>
<reference evidence="1 2" key="1">
    <citation type="submission" date="2016-11" db="EMBL/GenBank/DDBJ databases">
        <authorList>
            <person name="Brown T."/>
            <person name="Davidson K."/>
            <person name="Doll Z."/>
            <person name="Jansson R."/>
            <person name="Janyszek T."/>
            <person name="Lwin C."/>
            <person name="Patil S."/>
            <person name="Piper J."/>
            <person name="Rajendiran N."/>
            <person name="Rittenhouse N.L."/>
            <person name="Younker T.P."/>
            <person name="Zhang J."/>
            <person name="Garlena R.A."/>
            <person name="Russell D.A."/>
            <person name="Pope W.H."/>
            <person name="Jacobs-Sera D."/>
            <person name="Hatfull G.F."/>
        </authorList>
    </citation>
    <scope>NUCLEOTIDE SEQUENCE [LARGE SCALE GENOMIC DNA]</scope>
</reference>
<dbReference type="RefSeq" id="YP_010013980.1">
    <property type="nucleotide sequence ID" value="NC_053515.1"/>
</dbReference>
<sequence length="73" mass="8675">MKVWAAAVVNNGGDHYVFVSLNKEGIREQILEMARNECDDRAYFEKYYADDYLDYDDYLVDQYLIQAHEEIDL</sequence>
<gene>
    <name evidence="1" type="primary">74</name>
    <name evidence="1" type="ORF">PBI_MRMAGOO_74</name>
</gene>
<keyword evidence="2" id="KW-1185">Reference proteome</keyword>
<proteinExistence type="predicted"/>
<accession>A0A1L6BYK8</accession>
<evidence type="ECO:0000313" key="1">
    <source>
        <dbReference type="EMBL" id="APQ42178.1"/>
    </source>
</evidence>
<dbReference type="KEGG" id="vg:63210638"/>
<organism evidence="1 2">
    <name type="scientific">Mycobacterium phage MrMagoo</name>
    <dbReference type="NCBI Taxonomy" id="1927020"/>
    <lineage>
        <taxon>Viruses</taxon>
        <taxon>Duplodnaviria</taxon>
        <taxon>Heunggongvirae</taxon>
        <taxon>Uroviricota</taxon>
        <taxon>Caudoviricetes</taxon>
        <taxon>Vilmaviridae</taxon>
        <taxon>Mclasvirinae</taxon>
        <taxon>Reyvirus</taxon>
        <taxon>Reyvirus mrmagoo</taxon>
    </lineage>
</organism>
<dbReference type="EMBL" id="KY223999">
    <property type="protein sequence ID" value="APQ42178.1"/>
    <property type="molecule type" value="Genomic_DNA"/>
</dbReference>